<reference evidence="3 4" key="1">
    <citation type="submission" date="2023-07" db="EMBL/GenBank/DDBJ databases">
        <title>Sorghum-associated microbial communities from plants grown in Nebraska, USA.</title>
        <authorList>
            <person name="Schachtman D."/>
        </authorList>
    </citation>
    <scope>NUCLEOTIDE SEQUENCE [LARGE SCALE GENOMIC DNA]</scope>
    <source>
        <strain evidence="3 4">BE313</strain>
    </source>
</reference>
<comment type="caution">
    <text evidence="3">The sequence shown here is derived from an EMBL/GenBank/DDBJ whole genome shotgun (WGS) entry which is preliminary data.</text>
</comment>
<dbReference type="InterPro" id="IPR050490">
    <property type="entry name" value="Bact_solute-bd_prot1"/>
</dbReference>
<keyword evidence="4" id="KW-1185">Reference proteome</keyword>
<dbReference type="RefSeq" id="WP_310369698.1">
    <property type="nucleotide sequence ID" value="NZ_JAVDXT010000001.1"/>
</dbReference>
<evidence type="ECO:0000313" key="3">
    <source>
        <dbReference type="EMBL" id="MDR7375457.1"/>
    </source>
</evidence>
<evidence type="ECO:0000256" key="1">
    <source>
        <dbReference type="ARBA" id="ARBA00004418"/>
    </source>
</evidence>
<dbReference type="InterPro" id="IPR006059">
    <property type="entry name" value="SBP"/>
</dbReference>
<gene>
    <name evidence="3" type="ORF">J2X19_000115</name>
</gene>
<organism evidence="3 4">
    <name type="scientific">Rhodoferax ferrireducens</name>
    <dbReference type="NCBI Taxonomy" id="192843"/>
    <lineage>
        <taxon>Bacteria</taxon>
        <taxon>Pseudomonadati</taxon>
        <taxon>Pseudomonadota</taxon>
        <taxon>Betaproteobacteria</taxon>
        <taxon>Burkholderiales</taxon>
        <taxon>Comamonadaceae</taxon>
        <taxon>Rhodoferax</taxon>
    </lineage>
</organism>
<dbReference type="Pfam" id="PF01547">
    <property type="entry name" value="SBP_bac_1"/>
    <property type="match status" value="1"/>
</dbReference>
<dbReference type="PANTHER" id="PTHR43649:SF30">
    <property type="entry name" value="ABC TRANSPORTER SUBSTRATE-BINDING PROTEIN"/>
    <property type="match status" value="1"/>
</dbReference>
<sequence length="442" mass="47812">MTAQKQTNTNDLPSARGTSRRSFVAGVAGAAAVLGAPGGRAFAQTTETITYNSFLDPGNLNDPRSAAQTQMIAAFEASQPRVKVRVVVDPSGQNGIRAVRSKADSPDVIRANNFQMPEHVATGSILSIDELVARDKVDTTDWLISMDQTRFNGKLWGLQQDYRIPIFVYRKSKFEEAKIAPPRTYQEAAALGALLTKQNQMAYAVPIGASGGIGGAQALVEFMVSSIVAGNSEPFFVPSGREIGFSEQRLLLAASIVKDLFAKKAATPVSLQFSYNEVQDGLRAGTVASSTFGLYRYRGLKAAVSNDLAWAPAPSVTPNDKHAVYGFQLCINRNSPRQGGAWEFVKFMASPAAQAIAARGGEVVARASAYKDPYFKTPEAEDQLSWKALVEARGRMVNYSVIQTSFNQICGEAFQRMILRDLAPAAVAMEMRTRYNDALAKS</sequence>
<evidence type="ECO:0000313" key="4">
    <source>
        <dbReference type="Proteomes" id="UP001180487"/>
    </source>
</evidence>
<dbReference type="PANTHER" id="PTHR43649">
    <property type="entry name" value="ARABINOSE-BINDING PROTEIN-RELATED"/>
    <property type="match status" value="1"/>
</dbReference>
<accession>A0ABU2C297</accession>
<dbReference type="Proteomes" id="UP001180487">
    <property type="component" value="Unassembled WGS sequence"/>
</dbReference>
<dbReference type="PROSITE" id="PS51318">
    <property type="entry name" value="TAT"/>
    <property type="match status" value="1"/>
</dbReference>
<dbReference type="SUPFAM" id="SSF53850">
    <property type="entry name" value="Periplasmic binding protein-like II"/>
    <property type="match status" value="1"/>
</dbReference>
<evidence type="ECO:0000256" key="2">
    <source>
        <dbReference type="ARBA" id="ARBA00008520"/>
    </source>
</evidence>
<dbReference type="EMBL" id="JAVDXT010000001">
    <property type="protein sequence ID" value="MDR7375457.1"/>
    <property type="molecule type" value="Genomic_DNA"/>
</dbReference>
<comment type="subcellular location">
    <subcellularLocation>
        <location evidence="1">Periplasm</location>
    </subcellularLocation>
</comment>
<dbReference type="Gene3D" id="3.40.190.10">
    <property type="entry name" value="Periplasmic binding protein-like II"/>
    <property type="match status" value="1"/>
</dbReference>
<comment type="similarity">
    <text evidence="2">Belongs to the bacterial solute-binding protein 1 family.</text>
</comment>
<protein>
    <submittedName>
        <fullName evidence="3">ABC-type glycerol-3-phosphate transport system substrate-binding protein</fullName>
    </submittedName>
</protein>
<proteinExistence type="inferred from homology"/>
<dbReference type="InterPro" id="IPR006311">
    <property type="entry name" value="TAT_signal"/>
</dbReference>
<name>A0ABU2C297_9BURK</name>